<feature type="chain" id="PRO_5012045342" evidence="1">
    <location>
        <begin position="16"/>
        <end position="92"/>
    </location>
</feature>
<protein>
    <submittedName>
        <fullName evidence="2">Uncharacterized protein</fullName>
    </submittedName>
</protein>
<gene>
    <name evidence="2" type="ORF">DOTSEDRAFT_75042</name>
</gene>
<keyword evidence="3" id="KW-1185">Reference proteome</keyword>
<dbReference type="EMBL" id="KB446545">
    <property type="protein sequence ID" value="EME39158.1"/>
    <property type="molecule type" value="Genomic_DNA"/>
</dbReference>
<organism evidence="2 3">
    <name type="scientific">Dothistroma septosporum (strain NZE10 / CBS 128990)</name>
    <name type="common">Red band needle blight fungus</name>
    <name type="synonym">Mycosphaerella pini</name>
    <dbReference type="NCBI Taxonomy" id="675120"/>
    <lineage>
        <taxon>Eukaryota</taxon>
        <taxon>Fungi</taxon>
        <taxon>Dikarya</taxon>
        <taxon>Ascomycota</taxon>
        <taxon>Pezizomycotina</taxon>
        <taxon>Dothideomycetes</taxon>
        <taxon>Dothideomycetidae</taxon>
        <taxon>Mycosphaerellales</taxon>
        <taxon>Mycosphaerellaceae</taxon>
        <taxon>Dothistroma</taxon>
    </lineage>
</organism>
<accession>M2WJL5</accession>
<dbReference type="AlphaFoldDB" id="M2WJL5"/>
<evidence type="ECO:0000313" key="2">
    <source>
        <dbReference type="EMBL" id="EME39158.1"/>
    </source>
</evidence>
<sequence>MKFLALISMAAAALAVPIAPGGNQDIQVGTARRALSDLTKGVQGGEVVRRYAEPAPAPADSPLGAGGIPGGSMLDALPLDSVTGILRRWLGF</sequence>
<keyword evidence="1" id="KW-0732">Signal</keyword>
<name>M2WJL5_DOTSN</name>
<reference evidence="2 3" key="2">
    <citation type="journal article" date="2012" name="PLoS Pathog.">
        <title>Diverse lifestyles and strategies of plant pathogenesis encoded in the genomes of eighteen Dothideomycetes fungi.</title>
        <authorList>
            <person name="Ohm R.A."/>
            <person name="Feau N."/>
            <person name="Henrissat B."/>
            <person name="Schoch C.L."/>
            <person name="Horwitz B.A."/>
            <person name="Barry K.W."/>
            <person name="Condon B.J."/>
            <person name="Copeland A.C."/>
            <person name="Dhillon B."/>
            <person name="Glaser F."/>
            <person name="Hesse C.N."/>
            <person name="Kosti I."/>
            <person name="LaButti K."/>
            <person name="Lindquist E.A."/>
            <person name="Lucas S."/>
            <person name="Salamov A.A."/>
            <person name="Bradshaw R.E."/>
            <person name="Ciuffetti L."/>
            <person name="Hamelin R.C."/>
            <person name="Kema G.H.J."/>
            <person name="Lawrence C."/>
            <person name="Scott J.A."/>
            <person name="Spatafora J.W."/>
            <person name="Turgeon B.G."/>
            <person name="de Wit P.J.G.M."/>
            <person name="Zhong S."/>
            <person name="Goodwin S.B."/>
            <person name="Grigoriev I.V."/>
        </authorList>
    </citation>
    <scope>NUCLEOTIDE SEQUENCE [LARGE SCALE GENOMIC DNA]</scope>
    <source>
        <strain evidence="3">NZE10 / CBS 128990</strain>
    </source>
</reference>
<dbReference type="Proteomes" id="UP000016933">
    <property type="component" value="Unassembled WGS sequence"/>
</dbReference>
<dbReference type="HOGENOM" id="CLU_2413231_0_0_1"/>
<feature type="signal peptide" evidence="1">
    <location>
        <begin position="1"/>
        <end position="15"/>
    </location>
</feature>
<reference evidence="3" key="1">
    <citation type="journal article" date="2012" name="PLoS Genet.">
        <title>The genomes of the fungal plant pathogens Cladosporium fulvum and Dothistroma septosporum reveal adaptation to different hosts and lifestyles but also signatures of common ancestry.</title>
        <authorList>
            <person name="de Wit P.J.G.M."/>
            <person name="van der Burgt A."/>
            <person name="Oekmen B."/>
            <person name="Stergiopoulos I."/>
            <person name="Abd-Elsalam K.A."/>
            <person name="Aerts A.L."/>
            <person name="Bahkali A.H."/>
            <person name="Beenen H.G."/>
            <person name="Chettri P."/>
            <person name="Cox M.P."/>
            <person name="Datema E."/>
            <person name="de Vries R.P."/>
            <person name="Dhillon B."/>
            <person name="Ganley A.R."/>
            <person name="Griffiths S.A."/>
            <person name="Guo Y."/>
            <person name="Hamelin R.C."/>
            <person name="Henrissat B."/>
            <person name="Kabir M.S."/>
            <person name="Jashni M.K."/>
            <person name="Kema G."/>
            <person name="Klaubauf S."/>
            <person name="Lapidus A."/>
            <person name="Levasseur A."/>
            <person name="Lindquist E."/>
            <person name="Mehrabi R."/>
            <person name="Ohm R.A."/>
            <person name="Owen T.J."/>
            <person name="Salamov A."/>
            <person name="Schwelm A."/>
            <person name="Schijlen E."/>
            <person name="Sun H."/>
            <person name="van den Burg H.A."/>
            <person name="van Ham R.C.H.J."/>
            <person name="Zhang S."/>
            <person name="Goodwin S.B."/>
            <person name="Grigoriev I.V."/>
            <person name="Collemare J."/>
            <person name="Bradshaw R.E."/>
        </authorList>
    </citation>
    <scope>NUCLEOTIDE SEQUENCE [LARGE SCALE GENOMIC DNA]</scope>
    <source>
        <strain evidence="3">NZE10 / CBS 128990</strain>
    </source>
</reference>
<proteinExistence type="predicted"/>
<evidence type="ECO:0000256" key="1">
    <source>
        <dbReference type="SAM" id="SignalP"/>
    </source>
</evidence>
<evidence type="ECO:0000313" key="3">
    <source>
        <dbReference type="Proteomes" id="UP000016933"/>
    </source>
</evidence>